<evidence type="ECO:0000256" key="1">
    <source>
        <dbReference type="SAM" id="MobiDB-lite"/>
    </source>
</evidence>
<name>A0A518HZT5_9BACT</name>
<evidence type="ECO:0000313" key="4">
    <source>
        <dbReference type="EMBL" id="QDV46297.1"/>
    </source>
</evidence>
<dbReference type="AlphaFoldDB" id="A0A518HZT5"/>
<accession>A0A518HZT5</accession>
<feature type="transmembrane region" description="Helical" evidence="2">
    <location>
        <begin position="49"/>
        <end position="71"/>
    </location>
</feature>
<feature type="transmembrane region" description="Helical" evidence="2">
    <location>
        <begin position="116"/>
        <end position="137"/>
    </location>
</feature>
<reference evidence="4 5" key="1">
    <citation type="submission" date="2019-03" db="EMBL/GenBank/DDBJ databases">
        <title>Deep-cultivation of Planctomycetes and their phenomic and genomic characterization uncovers novel biology.</title>
        <authorList>
            <person name="Wiegand S."/>
            <person name="Jogler M."/>
            <person name="Boedeker C."/>
            <person name="Pinto D."/>
            <person name="Vollmers J."/>
            <person name="Rivas-Marin E."/>
            <person name="Kohn T."/>
            <person name="Peeters S.H."/>
            <person name="Heuer A."/>
            <person name="Rast P."/>
            <person name="Oberbeckmann S."/>
            <person name="Bunk B."/>
            <person name="Jeske O."/>
            <person name="Meyerdierks A."/>
            <person name="Storesund J.E."/>
            <person name="Kallscheuer N."/>
            <person name="Luecker S."/>
            <person name="Lage O.M."/>
            <person name="Pohl T."/>
            <person name="Merkel B.J."/>
            <person name="Hornburger P."/>
            <person name="Mueller R.-W."/>
            <person name="Bruemmer F."/>
            <person name="Labrenz M."/>
            <person name="Spormann A.M."/>
            <person name="Op den Camp H."/>
            <person name="Overmann J."/>
            <person name="Amann R."/>
            <person name="Jetten M.S.M."/>
            <person name="Mascher T."/>
            <person name="Medema M.H."/>
            <person name="Devos D.P."/>
            <person name="Kaster A.-K."/>
            <person name="Ovreas L."/>
            <person name="Rohde M."/>
            <person name="Galperin M.Y."/>
            <person name="Jogler C."/>
        </authorList>
    </citation>
    <scope>NUCLEOTIDE SEQUENCE [LARGE SCALE GENOMIC DNA]</scope>
    <source>
        <strain evidence="4 5">Enr13</strain>
    </source>
</reference>
<feature type="domain" description="DUF218" evidence="3">
    <location>
        <begin position="157"/>
        <end position="338"/>
    </location>
</feature>
<dbReference type="CDD" id="cd06259">
    <property type="entry name" value="YdcF-like"/>
    <property type="match status" value="1"/>
</dbReference>
<protein>
    <recommendedName>
        <fullName evidence="3">DUF218 domain-containing protein</fullName>
    </recommendedName>
</protein>
<proteinExistence type="predicted"/>
<keyword evidence="2" id="KW-1133">Transmembrane helix</keyword>
<dbReference type="Pfam" id="PF02698">
    <property type="entry name" value="DUF218"/>
    <property type="match status" value="1"/>
</dbReference>
<keyword evidence="2" id="KW-0812">Transmembrane</keyword>
<dbReference type="KEGG" id="snep:Enr13x_62060"/>
<organism evidence="4 5">
    <name type="scientific">Stieleria neptunia</name>
    <dbReference type="NCBI Taxonomy" id="2527979"/>
    <lineage>
        <taxon>Bacteria</taxon>
        <taxon>Pseudomonadati</taxon>
        <taxon>Planctomycetota</taxon>
        <taxon>Planctomycetia</taxon>
        <taxon>Pirellulales</taxon>
        <taxon>Pirellulaceae</taxon>
        <taxon>Stieleria</taxon>
    </lineage>
</organism>
<dbReference type="OrthoDB" id="9782395at2"/>
<evidence type="ECO:0000259" key="3">
    <source>
        <dbReference type="Pfam" id="PF02698"/>
    </source>
</evidence>
<feature type="compositionally biased region" description="Basic and acidic residues" evidence="1">
    <location>
        <begin position="1"/>
        <end position="11"/>
    </location>
</feature>
<dbReference type="Proteomes" id="UP000319004">
    <property type="component" value="Chromosome"/>
</dbReference>
<feature type="transmembrane region" description="Helical" evidence="2">
    <location>
        <begin position="83"/>
        <end position="104"/>
    </location>
</feature>
<evidence type="ECO:0000313" key="5">
    <source>
        <dbReference type="Proteomes" id="UP000319004"/>
    </source>
</evidence>
<dbReference type="GO" id="GO:0000270">
    <property type="term" value="P:peptidoglycan metabolic process"/>
    <property type="evidence" value="ECO:0007669"/>
    <property type="project" value="TreeGrafter"/>
</dbReference>
<dbReference type="InterPro" id="IPR051599">
    <property type="entry name" value="Cell_Envelope_Assoc"/>
</dbReference>
<gene>
    <name evidence="4" type="ORF">Enr13x_62060</name>
</gene>
<dbReference type="PANTHER" id="PTHR30336">
    <property type="entry name" value="INNER MEMBRANE PROTEIN, PROBABLE PERMEASE"/>
    <property type="match status" value="1"/>
</dbReference>
<dbReference type="InterPro" id="IPR003848">
    <property type="entry name" value="DUF218"/>
</dbReference>
<dbReference type="GO" id="GO:0005886">
    <property type="term" value="C:plasma membrane"/>
    <property type="evidence" value="ECO:0007669"/>
    <property type="project" value="TreeGrafter"/>
</dbReference>
<feature type="region of interest" description="Disordered" evidence="1">
    <location>
        <begin position="1"/>
        <end position="43"/>
    </location>
</feature>
<dbReference type="EMBL" id="CP037423">
    <property type="protein sequence ID" value="QDV46297.1"/>
    <property type="molecule type" value="Genomic_DNA"/>
</dbReference>
<dbReference type="GO" id="GO:0043164">
    <property type="term" value="P:Gram-negative-bacterium-type cell wall biogenesis"/>
    <property type="evidence" value="ECO:0007669"/>
    <property type="project" value="TreeGrafter"/>
</dbReference>
<keyword evidence="5" id="KW-1185">Reference proteome</keyword>
<dbReference type="PANTHER" id="PTHR30336:SF4">
    <property type="entry name" value="ENVELOPE BIOGENESIS FACTOR ELYC"/>
    <property type="match status" value="1"/>
</dbReference>
<evidence type="ECO:0000256" key="2">
    <source>
        <dbReference type="SAM" id="Phobius"/>
    </source>
</evidence>
<keyword evidence="2" id="KW-0472">Membrane</keyword>
<sequence length="344" mass="36327">MLGATDPKRPLILEQRTPPSMGSHDEPSDPPGPPDSLAKPNGRSMSSGWIRAWAVGIAAAGVLALLLIVWTGVDGGRSPAERAATSLAMPVALIWLLLFAGTIAGGIRRQTRLTTLFAIAWLTVGITFNGSVAGRFLRSHEYPAATDPAAGLNARLDAVVLLGGYAADNRFGVPQLGSDGQRLLLAAQLWHAGKTKTLISTGTAAGDARDPSRIGRELLTSIGVPDHVIFEVPGLNTDAEMVQLKAFFEDPPDDWRQLVGWTRGGSQMEPRSGGPSIGLVTSAVHLSRAMRLAEKRGLAFLPLGCDFNGRPAGRFEPRSLIPSAGAGKTFAIALKEQLARIVGR</sequence>